<dbReference type="GO" id="GO:0060271">
    <property type="term" value="P:cilium assembly"/>
    <property type="evidence" value="ECO:0007669"/>
    <property type="project" value="TreeGrafter"/>
</dbReference>
<feature type="domain" description="Dynamin-type G" evidence="3">
    <location>
        <begin position="55"/>
        <end position="299"/>
    </location>
</feature>
<dbReference type="PANTHER" id="PTHR11216">
    <property type="entry name" value="EH DOMAIN"/>
    <property type="match status" value="1"/>
</dbReference>
<dbReference type="GO" id="GO:0072659">
    <property type="term" value="P:protein localization to plasma membrane"/>
    <property type="evidence" value="ECO:0007669"/>
    <property type="project" value="TreeGrafter"/>
</dbReference>
<dbReference type="GO" id="GO:0045296">
    <property type="term" value="F:cadherin binding"/>
    <property type="evidence" value="ECO:0007669"/>
    <property type="project" value="TreeGrafter"/>
</dbReference>
<dbReference type="InterPro" id="IPR030381">
    <property type="entry name" value="G_DYNAMIN_dom"/>
</dbReference>
<dbReference type="Pfam" id="PF18150">
    <property type="entry name" value="DUF5600"/>
    <property type="match status" value="1"/>
</dbReference>
<dbReference type="CDD" id="cd09913">
    <property type="entry name" value="EHD"/>
    <property type="match status" value="1"/>
</dbReference>
<dbReference type="PROSITE" id="PS51718">
    <property type="entry name" value="G_DYNAMIN_2"/>
    <property type="match status" value="1"/>
</dbReference>
<gene>
    <name evidence="4" type="primary">Ehd2</name>
    <name evidence="4" type="ORF">MOLATE_R05036</name>
</gene>
<proteinExistence type="predicted"/>
<dbReference type="GO" id="GO:0032456">
    <property type="term" value="P:endocytic recycling"/>
    <property type="evidence" value="ECO:0007669"/>
    <property type="project" value="TreeGrafter"/>
</dbReference>
<dbReference type="EMBL" id="VZUF01128511">
    <property type="protein sequence ID" value="NXV55587.1"/>
    <property type="molecule type" value="Genomic_DNA"/>
</dbReference>
<dbReference type="PANTHER" id="PTHR11216:SF62">
    <property type="entry name" value="EH DOMAIN-CONTAINING PROTEIN 2"/>
    <property type="match status" value="1"/>
</dbReference>
<feature type="region of interest" description="Disordered" evidence="2">
    <location>
        <begin position="399"/>
        <end position="442"/>
    </location>
</feature>
<organism evidence="4 5">
    <name type="scientific">Molothrus ater</name>
    <name type="common">Brown-headed cowbird</name>
    <dbReference type="NCBI Taxonomy" id="84834"/>
    <lineage>
        <taxon>Eukaryota</taxon>
        <taxon>Metazoa</taxon>
        <taxon>Chordata</taxon>
        <taxon>Craniata</taxon>
        <taxon>Vertebrata</taxon>
        <taxon>Euteleostomi</taxon>
        <taxon>Archelosauria</taxon>
        <taxon>Archosauria</taxon>
        <taxon>Dinosauria</taxon>
        <taxon>Saurischia</taxon>
        <taxon>Theropoda</taxon>
        <taxon>Coelurosauria</taxon>
        <taxon>Aves</taxon>
        <taxon>Neognathae</taxon>
        <taxon>Neoaves</taxon>
        <taxon>Telluraves</taxon>
        <taxon>Australaves</taxon>
        <taxon>Passeriformes</taxon>
        <taxon>Passeroidea</taxon>
        <taxon>Icteridae</taxon>
        <taxon>Molothrus</taxon>
    </lineage>
</organism>
<dbReference type="InterPro" id="IPR045063">
    <property type="entry name" value="Dynamin_N"/>
</dbReference>
<dbReference type="GO" id="GO:0005886">
    <property type="term" value="C:plasma membrane"/>
    <property type="evidence" value="ECO:0007669"/>
    <property type="project" value="TreeGrafter"/>
</dbReference>
<evidence type="ECO:0000256" key="1">
    <source>
        <dbReference type="ARBA" id="ARBA00004481"/>
    </source>
</evidence>
<dbReference type="Gene3D" id="1.10.268.20">
    <property type="match status" value="1"/>
</dbReference>
<sequence length="463" mass="50682">MFRRLRRPRGAVPGPGSGPALPAALGALYRSKLLPLERLCGRAGLRWPPLGPGDFEAKPMVLVLGPCSSGKSSLIRYLLEEPVPGARLGPEPSTDGFVAVMHGPGPGLIPGNALVLDPGKPFRQLEAFGSGFLNRFVCATLNNRVLESLTLIDTPGILAGPRQSLCRGYDFPAVLRWFAERSDLVILLFDAHKLEVSEELAAALAALRGHEEKLRVVLNKADAVGAQQLLRVYGALLWGLGRALDAPEVPRVFVGSFWDRPLLQDGHRRLLETEERALLREIRELPRNAARRKLNDLVKRARMVQVQALLLRRLREELPALPGGRRRRLEQRLPALLGRIQSEQRIPPGDLPDCAHIQEQLLAQDLSRLPRPKQRLLTKLEELLGRDLPALAPLLAEEAPGEPGVRGGALDGALGPFGAAGSEDDDNDEDEDGEDGDDEEWVVMKDKAKYDEIFYGLAPSGGK</sequence>
<comment type="subcellular location">
    <subcellularLocation>
        <location evidence="1">Endosome membrane</location>
        <topology evidence="1">Peripheral membrane protein</topology>
    </subcellularLocation>
</comment>
<evidence type="ECO:0000313" key="5">
    <source>
        <dbReference type="Proteomes" id="UP000553862"/>
    </source>
</evidence>
<dbReference type="InterPro" id="IPR040990">
    <property type="entry name" value="DUF5600"/>
</dbReference>
<dbReference type="GO" id="GO:0005769">
    <property type="term" value="C:early endosome"/>
    <property type="evidence" value="ECO:0007669"/>
    <property type="project" value="TreeGrafter"/>
</dbReference>
<dbReference type="Pfam" id="PF00350">
    <property type="entry name" value="Dynamin_N"/>
    <property type="match status" value="1"/>
</dbReference>
<comment type="caution">
    <text evidence="4">The sequence shown here is derived from an EMBL/GenBank/DDBJ whole genome shotgun (WGS) entry which is preliminary data.</text>
</comment>
<evidence type="ECO:0000259" key="3">
    <source>
        <dbReference type="PROSITE" id="PS51718"/>
    </source>
</evidence>
<feature type="non-terminal residue" evidence="4">
    <location>
        <position position="463"/>
    </location>
</feature>
<dbReference type="GO" id="GO:0048471">
    <property type="term" value="C:perinuclear region of cytoplasm"/>
    <property type="evidence" value="ECO:0007669"/>
    <property type="project" value="TreeGrafter"/>
</dbReference>
<dbReference type="GO" id="GO:0030139">
    <property type="term" value="C:endocytic vesicle"/>
    <property type="evidence" value="ECO:0007669"/>
    <property type="project" value="TreeGrafter"/>
</dbReference>
<accession>A0A7L3UV92</accession>
<evidence type="ECO:0000256" key="2">
    <source>
        <dbReference type="SAM" id="MobiDB-lite"/>
    </source>
</evidence>
<dbReference type="SUPFAM" id="SSF52540">
    <property type="entry name" value="P-loop containing nucleoside triphosphate hydrolases"/>
    <property type="match status" value="1"/>
</dbReference>
<dbReference type="InterPro" id="IPR027417">
    <property type="entry name" value="P-loop_NTPase"/>
</dbReference>
<feature type="compositionally biased region" description="Acidic residues" evidence="2">
    <location>
        <begin position="422"/>
        <end position="441"/>
    </location>
</feature>
<name>A0A7L3UV92_MOLAT</name>
<evidence type="ECO:0000313" key="4">
    <source>
        <dbReference type="EMBL" id="NXV55587.1"/>
    </source>
</evidence>
<keyword evidence="5" id="KW-1185">Reference proteome</keyword>
<dbReference type="Gene3D" id="3.40.50.300">
    <property type="entry name" value="P-loop containing nucleotide triphosphate hydrolases"/>
    <property type="match status" value="1"/>
</dbReference>
<feature type="non-terminal residue" evidence="4">
    <location>
        <position position="1"/>
    </location>
</feature>
<dbReference type="GO" id="GO:0005525">
    <property type="term" value="F:GTP binding"/>
    <property type="evidence" value="ECO:0007669"/>
    <property type="project" value="InterPro"/>
</dbReference>
<dbReference type="GO" id="GO:0055038">
    <property type="term" value="C:recycling endosome membrane"/>
    <property type="evidence" value="ECO:0007669"/>
    <property type="project" value="TreeGrafter"/>
</dbReference>
<dbReference type="GO" id="GO:0006897">
    <property type="term" value="P:endocytosis"/>
    <property type="evidence" value="ECO:0007669"/>
    <property type="project" value="TreeGrafter"/>
</dbReference>
<reference evidence="4 5" key="1">
    <citation type="submission" date="2019-09" db="EMBL/GenBank/DDBJ databases">
        <title>Bird 10,000 Genomes (B10K) Project - Family phase.</title>
        <authorList>
            <person name="Zhang G."/>
        </authorList>
    </citation>
    <scope>NUCLEOTIDE SEQUENCE [LARGE SCALE GENOMIC DNA]</scope>
    <source>
        <strain evidence="4">OUT-0049</strain>
        <tissue evidence="4">Muscle</tissue>
    </source>
</reference>
<dbReference type="AlphaFoldDB" id="A0A7L3UV92"/>
<protein>
    <submittedName>
        <fullName evidence="4">EHD2 protein</fullName>
    </submittedName>
</protein>
<dbReference type="Proteomes" id="UP000553862">
    <property type="component" value="Unassembled WGS sequence"/>
</dbReference>